<keyword evidence="2" id="KW-0812">Transmembrane</keyword>
<dbReference type="GO" id="GO:0033617">
    <property type="term" value="P:mitochondrial respiratory chain complex IV assembly"/>
    <property type="evidence" value="ECO:0007669"/>
    <property type="project" value="TreeGrafter"/>
</dbReference>
<dbReference type="PANTHER" id="PTHR12428">
    <property type="entry name" value="OXA1"/>
    <property type="match status" value="1"/>
</dbReference>
<dbReference type="EMBL" id="PZQS01000001">
    <property type="protein sequence ID" value="PVD39543.1"/>
    <property type="molecule type" value="Genomic_DNA"/>
</dbReference>
<gene>
    <name evidence="5" type="ORF">C0Q70_02178</name>
</gene>
<dbReference type="STRING" id="400727.A0A2T7Q1K4"/>
<dbReference type="GO" id="GO:0032977">
    <property type="term" value="F:membrane insertase activity"/>
    <property type="evidence" value="ECO:0007669"/>
    <property type="project" value="InterPro"/>
</dbReference>
<comment type="caution">
    <text evidence="5">The sequence shown here is derived from an EMBL/GenBank/DDBJ whole genome shotgun (WGS) entry which is preliminary data.</text>
</comment>
<evidence type="ECO:0000313" key="6">
    <source>
        <dbReference type="Proteomes" id="UP000245119"/>
    </source>
</evidence>
<dbReference type="GO" id="GO:0032979">
    <property type="term" value="P:protein insertion into mitochondrial inner membrane from matrix"/>
    <property type="evidence" value="ECO:0007669"/>
    <property type="project" value="TreeGrafter"/>
</dbReference>
<evidence type="ECO:0000256" key="2">
    <source>
        <dbReference type="ARBA" id="ARBA00022692"/>
    </source>
</evidence>
<protein>
    <submittedName>
        <fullName evidence="5">Uncharacterized protein</fullName>
    </submittedName>
</protein>
<name>A0A2T7Q1K4_POMCA</name>
<dbReference type="AlphaFoldDB" id="A0A2T7Q1K4"/>
<dbReference type="InterPro" id="IPR001708">
    <property type="entry name" value="YidC/ALB3/OXA1/COX18"/>
</dbReference>
<reference evidence="5 6" key="1">
    <citation type="submission" date="2018-04" db="EMBL/GenBank/DDBJ databases">
        <title>The genome of golden apple snail Pomacea canaliculata provides insight into stress tolerance and invasive adaptation.</title>
        <authorList>
            <person name="Liu C."/>
            <person name="Liu B."/>
            <person name="Ren Y."/>
            <person name="Zhang Y."/>
            <person name="Wang H."/>
            <person name="Li S."/>
            <person name="Jiang F."/>
            <person name="Yin L."/>
            <person name="Zhang G."/>
            <person name="Qian W."/>
            <person name="Fan W."/>
        </authorList>
    </citation>
    <scope>NUCLEOTIDE SEQUENCE [LARGE SCALE GENOMIC DNA]</scope>
    <source>
        <strain evidence="5">SZHN2017</strain>
        <tissue evidence="5">Muscle</tissue>
    </source>
</reference>
<dbReference type="GO" id="GO:0005743">
    <property type="term" value="C:mitochondrial inner membrane"/>
    <property type="evidence" value="ECO:0007669"/>
    <property type="project" value="TreeGrafter"/>
</dbReference>
<comment type="subcellular location">
    <subcellularLocation>
        <location evidence="1">Membrane</location>
        <topology evidence="1">Multi-pass membrane protein</topology>
    </subcellularLocation>
</comment>
<keyword evidence="3" id="KW-1133">Transmembrane helix</keyword>
<keyword evidence="4" id="KW-0472">Membrane</keyword>
<evidence type="ECO:0000313" key="5">
    <source>
        <dbReference type="EMBL" id="PVD39543.1"/>
    </source>
</evidence>
<dbReference type="Proteomes" id="UP000245119">
    <property type="component" value="Linkage Group LG1"/>
</dbReference>
<evidence type="ECO:0000256" key="4">
    <source>
        <dbReference type="ARBA" id="ARBA00023136"/>
    </source>
</evidence>
<dbReference type="PANTHER" id="PTHR12428:SF65">
    <property type="entry name" value="CYTOCHROME C OXIDASE ASSEMBLY PROTEIN COX18, MITOCHONDRIAL"/>
    <property type="match status" value="1"/>
</dbReference>
<dbReference type="OrthoDB" id="2148490at2759"/>
<dbReference type="CDD" id="cd20069">
    <property type="entry name" value="5TM_Oxa1-like"/>
    <property type="match status" value="1"/>
</dbReference>
<evidence type="ECO:0000256" key="3">
    <source>
        <dbReference type="ARBA" id="ARBA00022989"/>
    </source>
</evidence>
<proteinExistence type="predicted"/>
<accession>A0A2T7Q1K4</accession>
<organism evidence="5 6">
    <name type="scientific">Pomacea canaliculata</name>
    <name type="common">Golden apple snail</name>
    <dbReference type="NCBI Taxonomy" id="400727"/>
    <lineage>
        <taxon>Eukaryota</taxon>
        <taxon>Metazoa</taxon>
        <taxon>Spiralia</taxon>
        <taxon>Lophotrochozoa</taxon>
        <taxon>Mollusca</taxon>
        <taxon>Gastropoda</taxon>
        <taxon>Caenogastropoda</taxon>
        <taxon>Architaenioglossa</taxon>
        <taxon>Ampullarioidea</taxon>
        <taxon>Ampullariidae</taxon>
        <taxon>Pomacea</taxon>
    </lineage>
</organism>
<evidence type="ECO:0000256" key="1">
    <source>
        <dbReference type="ARBA" id="ARBA00004141"/>
    </source>
</evidence>
<sequence length="164" mass="18732">MDFSKFKARSFSADTYNKYFSPDVAPIGYAQNVLESIHSVTGLPWWASILVTTVLLRSLVTLPLTIYSMHIIARVEQLQPEIAKLSQELRREVAVAVKTFGWDAKTARFKYNTTMRKLIRELYIRDNCHPAKSSLVLWFQIPMWISVSFALRNMSGAIPNNTSS</sequence>
<keyword evidence="6" id="KW-1185">Reference proteome</keyword>